<evidence type="ECO:0000313" key="3">
    <source>
        <dbReference type="Proteomes" id="UP000606721"/>
    </source>
</evidence>
<evidence type="ECO:0000313" key="2">
    <source>
        <dbReference type="EMBL" id="MBD2278929.1"/>
    </source>
</evidence>
<protein>
    <submittedName>
        <fullName evidence="2">Uncharacterized protein</fullName>
    </submittedName>
</protein>
<organism evidence="2 3">
    <name type="scientific">Aphanizomenon flos-aquae FACHB-1040</name>
    <dbReference type="NCBI Taxonomy" id="2692887"/>
    <lineage>
        <taxon>Bacteria</taxon>
        <taxon>Bacillati</taxon>
        <taxon>Cyanobacteriota</taxon>
        <taxon>Cyanophyceae</taxon>
        <taxon>Nostocales</taxon>
        <taxon>Aphanizomenonaceae</taxon>
        <taxon>Aphanizomenon</taxon>
    </lineage>
</organism>
<keyword evidence="1" id="KW-0175">Coiled coil</keyword>
<proteinExistence type="predicted"/>
<comment type="caution">
    <text evidence="2">The sequence shown here is derived from an EMBL/GenBank/DDBJ whole genome shotgun (WGS) entry which is preliminary data.</text>
</comment>
<reference evidence="2 3" key="1">
    <citation type="journal article" date="2020" name="ISME J.">
        <title>Comparative genomics reveals insights into cyanobacterial evolution and habitat adaptation.</title>
        <authorList>
            <person name="Chen M.Y."/>
            <person name="Teng W.K."/>
            <person name="Zhao L."/>
            <person name="Hu C.X."/>
            <person name="Zhou Y.K."/>
            <person name="Han B.P."/>
            <person name="Song L.R."/>
            <person name="Shu W.S."/>
        </authorList>
    </citation>
    <scope>NUCLEOTIDE SEQUENCE [LARGE SCALE GENOMIC DNA]</scope>
    <source>
        <strain evidence="2 3">FACHB-1040</strain>
    </source>
</reference>
<name>A0ABR8BZQ9_APHFL</name>
<keyword evidence="3" id="KW-1185">Reference proteome</keyword>
<dbReference type="EMBL" id="JACJQT010000026">
    <property type="protein sequence ID" value="MBD2278929.1"/>
    <property type="molecule type" value="Genomic_DNA"/>
</dbReference>
<gene>
    <name evidence="2" type="ORF">H6F99_11685</name>
</gene>
<sequence>MNKSHKALDLLLSLRNSVNKISAEIEVVMPDAISEALEIVATAKNKAVYNNKDGRIVLVFRKKFSTNKEDTKLARLDEDIHRITGELANKNSEQIAEIESQIEDLQGQIELLEKQRDRLLSDRRITNLKRQYHEHRESTLYLDPNLSVFLND</sequence>
<accession>A0ABR8BZQ9</accession>
<dbReference type="Proteomes" id="UP000606721">
    <property type="component" value="Unassembled WGS sequence"/>
</dbReference>
<dbReference type="RefSeq" id="WP_053541473.1">
    <property type="nucleotide sequence ID" value="NZ_JACJQT010000026.1"/>
</dbReference>
<feature type="coiled-coil region" evidence="1">
    <location>
        <begin position="73"/>
        <end position="122"/>
    </location>
</feature>
<evidence type="ECO:0000256" key="1">
    <source>
        <dbReference type="SAM" id="Coils"/>
    </source>
</evidence>